<keyword evidence="1" id="KW-0812">Transmembrane</keyword>
<proteinExistence type="predicted"/>
<feature type="transmembrane region" description="Helical" evidence="1">
    <location>
        <begin position="14"/>
        <end position="31"/>
    </location>
</feature>
<dbReference type="RefSeq" id="WP_088884404.1">
    <property type="nucleotide sequence ID" value="NZ_CP014855.1"/>
</dbReference>
<evidence type="ECO:0000313" key="2">
    <source>
        <dbReference type="EMBL" id="ASJ00060.1"/>
    </source>
</evidence>
<dbReference type="GeneID" id="33330973"/>
<feature type="transmembrane region" description="Helical" evidence="1">
    <location>
        <begin position="37"/>
        <end position="56"/>
    </location>
</feature>
<name>A0A2Z2M395_THEGO</name>
<evidence type="ECO:0000313" key="3">
    <source>
        <dbReference type="Proteomes" id="UP000250134"/>
    </source>
</evidence>
<keyword evidence="3" id="KW-1185">Reference proteome</keyword>
<gene>
    <name evidence="2" type="ORF">A3K92_00455</name>
</gene>
<keyword evidence="1" id="KW-1133">Transmembrane helix</keyword>
<organism evidence="2 3">
    <name type="scientific">Thermococcus gorgonarius</name>
    <dbReference type="NCBI Taxonomy" id="71997"/>
    <lineage>
        <taxon>Archaea</taxon>
        <taxon>Methanobacteriati</taxon>
        <taxon>Methanobacteriota</taxon>
        <taxon>Thermococci</taxon>
        <taxon>Thermococcales</taxon>
        <taxon>Thermococcaceae</taxon>
        <taxon>Thermococcus</taxon>
    </lineage>
</organism>
<sequence>MVELETMQREYRKLMLSGLLILLVAFALLIFAPFGRLSLLIGLVLFPVALVPLELARRTAHRMALLALSEGDGKA</sequence>
<reference evidence="2 3" key="1">
    <citation type="submission" date="2016-03" db="EMBL/GenBank/DDBJ databases">
        <title>Complete genome sequence of Thermococcus gorgonarius.</title>
        <authorList>
            <person name="Oger P.M."/>
        </authorList>
    </citation>
    <scope>NUCLEOTIDE SEQUENCE [LARGE SCALE GENOMIC DNA]</scope>
    <source>
        <strain evidence="2 3">W-12</strain>
    </source>
</reference>
<dbReference type="EMBL" id="CP014855">
    <property type="protein sequence ID" value="ASJ00060.1"/>
    <property type="molecule type" value="Genomic_DNA"/>
</dbReference>
<dbReference type="KEGG" id="tgg:A3K92_00455"/>
<dbReference type="OrthoDB" id="102182at2157"/>
<accession>A0A2Z2M395</accession>
<dbReference type="Proteomes" id="UP000250134">
    <property type="component" value="Chromosome"/>
</dbReference>
<dbReference type="AlphaFoldDB" id="A0A2Z2M395"/>
<keyword evidence="1" id="KW-0472">Membrane</keyword>
<protein>
    <submittedName>
        <fullName evidence="2">Uncharacterized protein</fullName>
    </submittedName>
</protein>
<evidence type="ECO:0000256" key="1">
    <source>
        <dbReference type="SAM" id="Phobius"/>
    </source>
</evidence>